<keyword evidence="3" id="KW-1185">Reference proteome</keyword>
<feature type="transmembrane region" description="Helical" evidence="1">
    <location>
        <begin position="20"/>
        <end position="42"/>
    </location>
</feature>
<keyword evidence="1" id="KW-0472">Membrane</keyword>
<reference evidence="2 3" key="1">
    <citation type="journal article" date="2017" name="Int. J. Syst. Evol. Microbiol.">
        <title>Bacillus mangrovi sp. nov., isolated from a sediment sample from a mangrove forest.</title>
        <authorList>
            <person name="Gupta V."/>
            <person name="Singh P.K."/>
            <person name="Korpole S."/>
            <person name="Tanuku N.R.S."/>
            <person name="Pinnaka A.K."/>
        </authorList>
    </citation>
    <scope>NUCLEOTIDE SEQUENCE [LARGE SCALE GENOMIC DNA]</scope>
    <source>
        <strain evidence="2 3">KCTC 33872</strain>
    </source>
</reference>
<evidence type="ECO:0000313" key="3">
    <source>
        <dbReference type="Proteomes" id="UP000434639"/>
    </source>
</evidence>
<dbReference type="InterPro" id="IPR006938">
    <property type="entry name" value="DUF624"/>
</dbReference>
<dbReference type="Pfam" id="PF04854">
    <property type="entry name" value="DUF624"/>
    <property type="match status" value="1"/>
</dbReference>
<evidence type="ECO:0000256" key="1">
    <source>
        <dbReference type="SAM" id="Phobius"/>
    </source>
</evidence>
<keyword evidence="1" id="KW-0812">Transmembrane</keyword>
<dbReference type="EMBL" id="WMIB01000013">
    <property type="protein sequence ID" value="MTH54340.1"/>
    <property type="molecule type" value="Genomic_DNA"/>
</dbReference>
<accession>A0A7X2S6T8</accession>
<sequence>MAMATGLYRTMEWIMKLVYVQVLWLGFTLAGLGGAGIFPATVSMYTVLRKWLQGESDVPILAVFKKTWRKDWLIANQIGWSFLAAGFVLYFYLRAAMTLGGTIGMVLYFLAAISIFIFILAFLFVFPVYVHFQAGFVKAVRLAFLFALSHPFHSLSMIAAVCLFYLLAGMLPVLMLFLGSSLFSLSIMTIAKLAFIKAGAVKPA</sequence>
<comment type="caution">
    <text evidence="2">The sequence shown here is derived from an EMBL/GenBank/DDBJ whole genome shotgun (WGS) entry which is preliminary data.</text>
</comment>
<evidence type="ECO:0000313" key="2">
    <source>
        <dbReference type="EMBL" id="MTH54340.1"/>
    </source>
</evidence>
<protein>
    <submittedName>
        <fullName evidence="2">DUF624 domain-containing protein</fullName>
    </submittedName>
</protein>
<organism evidence="2 3">
    <name type="scientific">Metabacillus mangrovi</name>
    <dbReference type="NCBI Taxonomy" id="1491830"/>
    <lineage>
        <taxon>Bacteria</taxon>
        <taxon>Bacillati</taxon>
        <taxon>Bacillota</taxon>
        <taxon>Bacilli</taxon>
        <taxon>Bacillales</taxon>
        <taxon>Bacillaceae</taxon>
        <taxon>Metabacillus</taxon>
    </lineage>
</organism>
<proteinExistence type="predicted"/>
<dbReference type="Proteomes" id="UP000434639">
    <property type="component" value="Unassembled WGS sequence"/>
</dbReference>
<dbReference type="OrthoDB" id="2182676at2"/>
<feature type="transmembrane region" description="Helical" evidence="1">
    <location>
        <begin position="173"/>
        <end position="195"/>
    </location>
</feature>
<feature type="transmembrane region" description="Helical" evidence="1">
    <location>
        <begin position="142"/>
        <end position="167"/>
    </location>
</feature>
<gene>
    <name evidence="2" type="ORF">GKZ89_13090</name>
</gene>
<dbReference type="AlphaFoldDB" id="A0A7X2S6T8"/>
<feature type="transmembrane region" description="Helical" evidence="1">
    <location>
        <begin position="105"/>
        <end position="130"/>
    </location>
</feature>
<name>A0A7X2S6T8_9BACI</name>
<keyword evidence="1" id="KW-1133">Transmembrane helix</keyword>
<feature type="transmembrane region" description="Helical" evidence="1">
    <location>
        <begin position="73"/>
        <end position="93"/>
    </location>
</feature>